<evidence type="ECO:0000256" key="1">
    <source>
        <dbReference type="ARBA" id="ARBA00022763"/>
    </source>
</evidence>
<sequence length="463" mass="53140">MLWLYLHFPSLQLDNSDDQFSELAVAIICPRQYQLLQVNKVAEQAGLYPGMGLATAAALCHSLKAIPYCRRKSRQALSHLANRLYQVTSDISLYPPDGLLFRVSPMLRIYGGLEAYWQKVKGTLPAWLNYHYACAETPLAARLLAHAQTQLITNCSDRIQQALNQISVDRLDCDHKTQSQLIKVGVRTVGALLTIPPDQLTRRFDKAFMHYLFQLSGRLPHPVNWYQPPGYFQVELELLYECDNSKRLARPIKKLLEQLTEYWISRDKTSQHIRYVLLMRDAPAYCLDVHAAEASRCAEFWLKLTELKLETVNLPAPVYAIHLICHQLQPYHADNGSLVAPQQSGNVAILLSRLLSKLGHEGVLTPILKDDYRPEVRNAYQPASKSPQQLSLARQLRPSLLLSPPIPLMKKLRIVQGPERLVTGWWDHSPIHRDYFIATSDEGRWLWIYRTPDKQWYIHGFFS</sequence>
<dbReference type="GO" id="GO:0006281">
    <property type="term" value="P:DNA repair"/>
    <property type="evidence" value="ECO:0007669"/>
    <property type="project" value="InterPro"/>
</dbReference>
<keyword evidence="4" id="KW-1185">Reference proteome</keyword>
<evidence type="ECO:0000259" key="2">
    <source>
        <dbReference type="Pfam" id="PF00817"/>
    </source>
</evidence>
<dbReference type="RefSeq" id="WP_109338253.1">
    <property type="nucleotide sequence ID" value="NZ_CP029347.1"/>
</dbReference>
<dbReference type="KEGG" id="salh:HMF8227_00041"/>
<gene>
    <name evidence="3" type="ORF">HMF8227_00041</name>
</gene>
<dbReference type="InterPro" id="IPR043502">
    <property type="entry name" value="DNA/RNA_pol_sf"/>
</dbReference>
<dbReference type="InterPro" id="IPR050356">
    <property type="entry name" value="SulA_CellDiv_inhibitor"/>
</dbReference>
<dbReference type="EMBL" id="CP029347">
    <property type="protein sequence ID" value="AWL10549.1"/>
    <property type="molecule type" value="Genomic_DNA"/>
</dbReference>
<dbReference type="AlphaFoldDB" id="A0A2S2DYW6"/>
<dbReference type="InterPro" id="IPR001126">
    <property type="entry name" value="UmuC"/>
</dbReference>
<protein>
    <recommendedName>
        <fullName evidence="2">UmuC domain-containing protein</fullName>
    </recommendedName>
</protein>
<feature type="domain" description="UmuC" evidence="2">
    <location>
        <begin position="33"/>
        <end position="144"/>
    </location>
</feature>
<dbReference type="Pfam" id="PF00817">
    <property type="entry name" value="IMS"/>
    <property type="match status" value="1"/>
</dbReference>
<dbReference type="PANTHER" id="PTHR35369">
    <property type="entry name" value="BLR3025 PROTEIN-RELATED"/>
    <property type="match status" value="1"/>
</dbReference>
<organism evidence="3 4">
    <name type="scientific">Saliniradius amylolyticus</name>
    <dbReference type="NCBI Taxonomy" id="2183582"/>
    <lineage>
        <taxon>Bacteria</taxon>
        <taxon>Pseudomonadati</taxon>
        <taxon>Pseudomonadota</taxon>
        <taxon>Gammaproteobacteria</taxon>
        <taxon>Alteromonadales</taxon>
        <taxon>Alteromonadaceae</taxon>
        <taxon>Saliniradius</taxon>
    </lineage>
</organism>
<dbReference type="Proteomes" id="UP000245728">
    <property type="component" value="Chromosome"/>
</dbReference>
<dbReference type="CDD" id="cd03468">
    <property type="entry name" value="PolY_like"/>
    <property type="match status" value="1"/>
</dbReference>
<name>A0A2S2DYW6_9ALTE</name>
<accession>A0A2S2DYW6</accession>
<evidence type="ECO:0000313" key="3">
    <source>
        <dbReference type="EMBL" id="AWL10549.1"/>
    </source>
</evidence>
<evidence type="ECO:0000313" key="4">
    <source>
        <dbReference type="Proteomes" id="UP000245728"/>
    </source>
</evidence>
<dbReference type="OrthoDB" id="5298951at2"/>
<dbReference type="SUPFAM" id="SSF56672">
    <property type="entry name" value="DNA/RNA polymerases"/>
    <property type="match status" value="1"/>
</dbReference>
<proteinExistence type="predicted"/>
<keyword evidence="1" id="KW-0227">DNA damage</keyword>
<reference evidence="3 4" key="1">
    <citation type="submission" date="2018-05" db="EMBL/GenBank/DDBJ databases">
        <title>Salinimonas sp. HMF8227 Genome sequencing and assembly.</title>
        <authorList>
            <person name="Kang H."/>
            <person name="Kang J."/>
            <person name="Cha I."/>
            <person name="Kim H."/>
            <person name="Joh K."/>
        </authorList>
    </citation>
    <scope>NUCLEOTIDE SEQUENCE [LARGE SCALE GENOMIC DNA]</scope>
    <source>
        <strain evidence="3 4">HMF8227</strain>
    </source>
</reference>
<dbReference type="PANTHER" id="PTHR35369:SF2">
    <property type="entry name" value="BLR3025 PROTEIN"/>
    <property type="match status" value="1"/>
</dbReference>